<dbReference type="EMBL" id="LVLJ01000498">
    <property type="protein sequence ID" value="OAE33812.1"/>
    <property type="molecule type" value="Genomic_DNA"/>
</dbReference>
<dbReference type="AlphaFoldDB" id="A0A176WNC3"/>
<accession>A0A176WNC3</accession>
<comment type="caution">
    <text evidence="2">The sequence shown here is derived from an EMBL/GenBank/DDBJ whole genome shotgun (WGS) entry which is preliminary data.</text>
</comment>
<feature type="compositionally biased region" description="Acidic residues" evidence="1">
    <location>
        <begin position="190"/>
        <end position="206"/>
    </location>
</feature>
<evidence type="ECO:0000313" key="3">
    <source>
        <dbReference type="Proteomes" id="UP000077202"/>
    </source>
</evidence>
<evidence type="ECO:0000313" key="2">
    <source>
        <dbReference type="EMBL" id="OAE33812.1"/>
    </source>
</evidence>
<sequence>MARTVENTPPVSSGDSRCPDGNRCWYFGPADAFPLVPLELDITDGFSQSPRTNQSEAGIPNLHLWHTMHREFQFDSHVVACTGWNLADTKQWMCQRATIQHGAQTGDFSTPRIRGPWTDGSCDSAPPLVGRSGLHAVRGTKKSLPQHNTYETTSLLRDDELDVESTAPPSELNGGGLEDSTWFAVGNGPEGDECTGWDEEEEEEEQNGSRRP</sequence>
<dbReference type="Proteomes" id="UP000077202">
    <property type="component" value="Unassembled WGS sequence"/>
</dbReference>
<proteinExistence type="predicted"/>
<organism evidence="2 3">
    <name type="scientific">Marchantia polymorpha subsp. ruderalis</name>
    <dbReference type="NCBI Taxonomy" id="1480154"/>
    <lineage>
        <taxon>Eukaryota</taxon>
        <taxon>Viridiplantae</taxon>
        <taxon>Streptophyta</taxon>
        <taxon>Embryophyta</taxon>
        <taxon>Marchantiophyta</taxon>
        <taxon>Marchantiopsida</taxon>
        <taxon>Marchantiidae</taxon>
        <taxon>Marchantiales</taxon>
        <taxon>Marchantiaceae</taxon>
        <taxon>Marchantia</taxon>
    </lineage>
</organism>
<name>A0A176WNC3_MARPO</name>
<feature type="region of interest" description="Disordered" evidence="1">
    <location>
        <begin position="158"/>
        <end position="212"/>
    </location>
</feature>
<gene>
    <name evidence="2" type="ORF">AXG93_1193s1090</name>
</gene>
<reference evidence="2" key="1">
    <citation type="submission" date="2016-03" db="EMBL/GenBank/DDBJ databases">
        <title>Mechanisms controlling the formation of the plant cell surface in tip-growing cells are functionally conserved among land plants.</title>
        <authorList>
            <person name="Honkanen S."/>
            <person name="Jones V.A."/>
            <person name="Morieri G."/>
            <person name="Champion C."/>
            <person name="Hetherington A.J."/>
            <person name="Kelly S."/>
            <person name="Saint-Marcoux D."/>
            <person name="Proust H."/>
            <person name="Prescott H."/>
            <person name="Dolan L."/>
        </authorList>
    </citation>
    <scope>NUCLEOTIDE SEQUENCE [LARGE SCALE GENOMIC DNA]</scope>
    <source>
        <tissue evidence="2">Whole gametophyte</tissue>
    </source>
</reference>
<protein>
    <submittedName>
        <fullName evidence="2">Uncharacterized protein</fullName>
    </submittedName>
</protein>
<evidence type="ECO:0000256" key="1">
    <source>
        <dbReference type="SAM" id="MobiDB-lite"/>
    </source>
</evidence>
<keyword evidence="3" id="KW-1185">Reference proteome</keyword>